<reference evidence="13" key="2">
    <citation type="journal article" date="2023" name="Microbiome">
        <title>Synthase-selected sorting approach identifies a beta-lactone synthase in a nudibranch symbiotic bacterium.</title>
        <authorList>
            <person name="Dzunkova M."/>
            <person name="La Clair J.J."/>
            <person name="Tyml T."/>
            <person name="Doud D."/>
            <person name="Schulz F."/>
            <person name="Piquer-Esteban S."/>
            <person name="Porcel Sanchis D."/>
            <person name="Osborn A."/>
            <person name="Robinson D."/>
            <person name="Louie K.B."/>
            <person name="Bowen B.P."/>
            <person name="Bowers R.M."/>
            <person name="Lee J."/>
            <person name="Arnau V."/>
            <person name="Diaz-Villanueva W."/>
            <person name="Stepanauskas R."/>
            <person name="Gosliner T."/>
            <person name="Date S.V."/>
            <person name="Northen T.R."/>
            <person name="Cheng J.F."/>
            <person name="Burkart M.D."/>
            <person name="Woyke T."/>
        </authorList>
    </citation>
    <scope>NUCLEOTIDE SEQUENCE</scope>
    <source>
        <strain evidence="13">Df01</strain>
    </source>
</reference>
<dbReference type="SUPFAM" id="SSF51391">
    <property type="entry name" value="Thiamin phosphate synthase"/>
    <property type="match status" value="1"/>
</dbReference>
<feature type="binding site" evidence="9">
    <location>
        <position position="80"/>
    </location>
    <ligand>
        <name>Mg(2+)</name>
        <dbReference type="ChEBI" id="CHEBI:18420"/>
    </ligand>
</feature>
<gene>
    <name evidence="9 13" type="primary">thiE</name>
    <name evidence="13" type="ORF">NQX30_06835</name>
</gene>
<dbReference type="HAMAP" id="MF_00097">
    <property type="entry name" value="TMP_synthase"/>
    <property type="match status" value="1"/>
</dbReference>
<dbReference type="PANTHER" id="PTHR20857:SF15">
    <property type="entry name" value="THIAMINE-PHOSPHATE SYNTHASE"/>
    <property type="match status" value="1"/>
</dbReference>
<comment type="catalytic activity">
    <reaction evidence="8 9 10">
        <text>2-[(2R,5Z)-2-carboxy-4-methylthiazol-5(2H)-ylidene]ethyl phosphate + 4-amino-2-methyl-5-(diphosphooxymethyl)pyrimidine + 2 H(+) = thiamine phosphate + CO2 + diphosphate</text>
        <dbReference type="Rhea" id="RHEA:47844"/>
        <dbReference type="ChEBI" id="CHEBI:15378"/>
        <dbReference type="ChEBI" id="CHEBI:16526"/>
        <dbReference type="ChEBI" id="CHEBI:33019"/>
        <dbReference type="ChEBI" id="CHEBI:37575"/>
        <dbReference type="ChEBI" id="CHEBI:57841"/>
        <dbReference type="ChEBI" id="CHEBI:62899"/>
        <dbReference type="EC" id="2.5.1.3"/>
    </reaction>
</comment>
<evidence type="ECO:0000256" key="2">
    <source>
        <dbReference type="ARBA" id="ARBA00022679"/>
    </source>
</evidence>
<evidence type="ECO:0000256" key="4">
    <source>
        <dbReference type="ARBA" id="ARBA00022842"/>
    </source>
</evidence>
<dbReference type="InterPro" id="IPR013785">
    <property type="entry name" value="Aldolase_TIM"/>
</dbReference>
<feature type="binding site" evidence="9">
    <location>
        <begin position="28"/>
        <end position="32"/>
    </location>
    <ligand>
        <name>4-amino-2-methyl-5-(diphosphooxymethyl)pyrimidine</name>
        <dbReference type="ChEBI" id="CHEBI:57841"/>
    </ligand>
</feature>
<dbReference type="GO" id="GO:0004789">
    <property type="term" value="F:thiamine-phosphate diphosphorylase activity"/>
    <property type="evidence" value="ECO:0007669"/>
    <property type="project" value="UniProtKB-EC"/>
</dbReference>
<name>A0ABT7QN02_9GAMM</name>
<dbReference type="EC" id="2.5.1.3" evidence="9"/>
<comment type="similarity">
    <text evidence="9 10">Belongs to the thiamine-phosphate synthase family.</text>
</comment>
<feature type="binding site" evidence="9">
    <location>
        <begin position="177"/>
        <end position="178"/>
    </location>
    <ligand>
        <name>2-[(2R,5Z)-2-carboxy-4-methylthiazol-5(2H)-ylidene]ethyl phosphate</name>
        <dbReference type="ChEBI" id="CHEBI:62899"/>
    </ligand>
</feature>
<keyword evidence="5 9" id="KW-0784">Thiamine biosynthesis</keyword>
<feature type="binding site" evidence="9">
    <location>
        <position position="129"/>
    </location>
    <ligand>
        <name>4-amino-2-methyl-5-(diphosphooxymethyl)pyrimidine</name>
        <dbReference type="ChEBI" id="CHEBI:57841"/>
    </ligand>
</feature>
<reference evidence="13" key="1">
    <citation type="submission" date="2022-08" db="EMBL/GenBank/DDBJ databases">
        <authorList>
            <person name="Dzunkova M."/>
            <person name="La Clair J."/>
            <person name="Tyml T."/>
            <person name="Doud D."/>
            <person name="Schulz F."/>
            <person name="Piquer S."/>
            <person name="Porcel Sanchis D."/>
            <person name="Osborn A."/>
            <person name="Robinson D."/>
            <person name="Louie K.B."/>
            <person name="Bowen B.P."/>
            <person name="Bowers R."/>
            <person name="Lee J."/>
            <person name="Arnau Llombart V."/>
            <person name="Diaz Villanueva W."/>
            <person name="Gosliner T."/>
            <person name="Northen T."/>
            <person name="Cheng J.-F."/>
            <person name="Burkart M.D."/>
            <person name="Woyke T."/>
        </authorList>
    </citation>
    <scope>NUCLEOTIDE SEQUENCE</scope>
    <source>
        <strain evidence="13">Df01</strain>
    </source>
</reference>
<comment type="catalytic activity">
    <reaction evidence="6 9 10">
        <text>4-methyl-5-(2-phosphooxyethyl)-thiazole + 4-amino-2-methyl-5-(diphosphooxymethyl)pyrimidine + H(+) = thiamine phosphate + diphosphate</text>
        <dbReference type="Rhea" id="RHEA:22328"/>
        <dbReference type="ChEBI" id="CHEBI:15378"/>
        <dbReference type="ChEBI" id="CHEBI:33019"/>
        <dbReference type="ChEBI" id="CHEBI:37575"/>
        <dbReference type="ChEBI" id="CHEBI:57841"/>
        <dbReference type="ChEBI" id="CHEBI:58296"/>
        <dbReference type="EC" id="2.5.1.3"/>
    </reaction>
</comment>
<dbReference type="InterPro" id="IPR022998">
    <property type="entry name" value="ThiamineP_synth_TenI"/>
</dbReference>
<evidence type="ECO:0000313" key="14">
    <source>
        <dbReference type="Proteomes" id="UP001168167"/>
    </source>
</evidence>
<keyword evidence="2 9" id="KW-0808">Transferase</keyword>
<evidence type="ECO:0000259" key="12">
    <source>
        <dbReference type="Pfam" id="PF02581"/>
    </source>
</evidence>
<evidence type="ECO:0000256" key="11">
    <source>
        <dbReference type="RuleBase" id="RU004253"/>
    </source>
</evidence>
<evidence type="ECO:0000256" key="10">
    <source>
        <dbReference type="RuleBase" id="RU003826"/>
    </source>
</evidence>
<dbReference type="EMBL" id="JANQAO010000003">
    <property type="protein sequence ID" value="MDM5148076.1"/>
    <property type="molecule type" value="Genomic_DNA"/>
</dbReference>
<evidence type="ECO:0000313" key="13">
    <source>
        <dbReference type="EMBL" id="MDM5148076.1"/>
    </source>
</evidence>
<dbReference type="Gene3D" id="3.20.20.70">
    <property type="entry name" value="Aldolase class I"/>
    <property type="match status" value="1"/>
</dbReference>
<dbReference type="CDD" id="cd00564">
    <property type="entry name" value="TMP_TenI"/>
    <property type="match status" value="1"/>
</dbReference>
<comment type="caution">
    <text evidence="13">The sequence shown here is derived from an EMBL/GenBank/DDBJ whole genome shotgun (WGS) entry which is preliminary data.</text>
</comment>
<dbReference type="InterPro" id="IPR034291">
    <property type="entry name" value="TMP_synthase"/>
</dbReference>
<evidence type="ECO:0000256" key="7">
    <source>
        <dbReference type="ARBA" id="ARBA00047851"/>
    </source>
</evidence>
<evidence type="ECO:0000256" key="8">
    <source>
        <dbReference type="ARBA" id="ARBA00047883"/>
    </source>
</evidence>
<dbReference type="Pfam" id="PF02581">
    <property type="entry name" value="TMP-TENI"/>
    <property type="match status" value="1"/>
</dbReference>
<dbReference type="PANTHER" id="PTHR20857">
    <property type="entry name" value="THIAMINE-PHOSPHATE PYROPHOSPHORYLASE"/>
    <property type="match status" value="1"/>
</dbReference>
<feature type="binding site" evidence="9">
    <location>
        <begin position="126"/>
        <end position="128"/>
    </location>
    <ligand>
        <name>2-[(2R,5Z)-2-carboxy-4-methylthiazol-5(2H)-ylidene]ethyl phosphate</name>
        <dbReference type="ChEBI" id="CHEBI:62899"/>
    </ligand>
</feature>
<dbReference type="Proteomes" id="UP001168167">
    <property type="component" value="Unassembled WGS sequence"/>
</dbReference>
<comment type="catalytic activity">
    <reaction evidence="7 9 10">
        <text>2-(2-carboxy-4-methylthiazol-5-yl)ethyl phosphate + 4-amino-2-methyl-5-(diphosphooxymethyl)pyrimidine + 2 H(+) = thiamine phosphate + CO2 + diphosphate</text>
        <dbReference type="Rhea" id="RHEA:47848"/>
        <dbReference type="ChEBI" id="CHEBI:15378"/>
        <dbReference type="ChEBI" id="CHEBI:16526"/>
        <dbReference type="ChEBI" id="CHEBI:33019"/>
        <dbReference type="ChEBI" id="CHEBI:37575"/>
        <dbReference type="ChEBI" id="CHEBI:57841"/>
        <dbReference type="ChEBI" id="CHEBI:62890"/>
        <dbReference type="EC" id="2.5.1.3"/>
    </reaction>
</comment>
<evidence type="ECO:0000256" key="3">
    <source>
        <dbReference type="ARBA" id="ARBA00022723"/>
    </source>
</evidence>
<feature type="binding site" evidence="9">
    <location>
        <position position="157"/>
    </location>
    <ligand>
        <name>2-[(2R,5Z)-2-carboxy-4-methylthiazol-5(2H)-ylidene]ethyl phosphate</name>
        <dbReference type="ChEBI" id="CHEBI:62899"/>
    </ligand>
</feature>
<feature type="binding site" evidence="9">
    <location>
        <position position="60"/>
    </location>
    <ligand>
        <name>4-amino-2-methyl-5-(diphosphooxymethyl)pyrimidine</name>
        <dbReference type="ChEBI" id="CHEBI:57841"/>
    </ligand>
</feature>
<keyword evidence="4 9" id="KW-0460">Magnesium</keyword>
<feature type="binding site" evidence="9">
    <location>
        <position position="99"/>
    </location>
    <ligand>
        <name>4-amino-2-methyl-5-(diphosphooxymethyl)pyrimidine</name>
        <dbReference type="ChEBI" id="CHEBI:57841"/>
    </ligand>
</feature>
<proteinExistence type="inferred from homology"/>
<keyword evidence="3 9" id="KW-0479">Metal-binding</keyword>
<feature type="domain" description="Thiamine phosphate synthase/TenI" evidence="12">
    <location>
        <begin position="5"/>
        <end position="180"/>
    </location>
</feature>
<comment type="cofactor">
    <cofactor evidence="9">
        <name>Mg(2+)</name>
        <dbReference type="ChEBI" id="CHEBI:18420"/>
    </cofactor>
    <text evidence="9">Binds 1 Mg(2+) ion per subunit.</text>
</comment>
<organism evidence="13 14">
    <name type="scientific">Candidatus Doriopsillibacter californiensis</name>
    <dbReference type="NCBI Taxonomy" id="2970740"/>
    <lineage>
        <taxon>Bacteria</taxon>
        <taxon>Pseudomonadati</taxon>
        <taxon>Pseudomonadota</taxon>
        <taxon>Gammaproteobacteria</taxon>
        <taxon>Candidatus Tethybacterales</taxon>
        <taxon>Candidatus Persebacteraceae</taxon>
        <taxon>Candidatus Doriopsillibacter</taxon>
    </lineage>
</organism>
<protein>
    <recommendedName>
        <fullName evidence="9">Thiamine-phosphate synthase</fullName>
        <shortName evidence="9">TP synthase</shortName>
        <shortName evidence="9">TPS</shortName>
        <ecNumber evidence="9">2.5.1.3</ecNumber>
    </recommendedName>
    <alternativeName>
        <fullName evidence="9">Thiamine-phosphate pyrophosphorylase</fullName>
        <shortName evidence="9">TMP pyrophosphorylase</shortName>
        <shortName evidence="9">TMP-PPase</shortName>
    </alternativeName>
</protein>
<dbReference type="InterPro" id="IPR036206">
    <property type="entry name" value="ThiamineP_synth_sf"/>
</dbReference>
<evidence type="ECO:0000256" key="9">
    <source>
        <dbReference type="HAMAP-Rule" id="MF_00097"/>
    </source>
</evidence>
<dbReference type="NCBIfam" id="TIGR00693">
    <property type="entry name" value="thiE"/>
    <property type="match status" value="1"/>
</dbReference>
<sequence>MTPSGIESDSELMEQCEAALTGGASALQYRDKNTTEEKRQQRALRLANICRRYSVPFIVNDSPTLAQYAGADGVHLGRSDLNIEKAQIIMGKQKIIGMTCHNNLEFVRAAKLASATYCALGAVFLSPTKPQSTSCPPSTILHIKKMCPGISIIAIGGINANNIGQIAAAGADAAAVISSLFNAVDIEEAAQRLCTAFGKDKNDS</sequence>
<keyword evidence="14" id="KW-1185">Reference proteome</keyword>
<feature type="binding site" evidence="9">
    <location>
        <position position="61"/>
    </location>
    <ligand>
        <name>Mg(2+)</name>
        <dbReference type="ChEBI" id="CHEBI:18420"/>
    </ligand>
</feature>
<evidence type="ECO:0000256" key="1">
    <source>
        <dbReference type="ARBA" id="ARBA00005165"/>
    </source>
</evidence>
<accession>A0ABT7QN02</accession>
<comment type="function">
    <text evidence="9">Condenses 4-methyl-5-(beta-hydroxyethyl)thiazole monophosphate (THZ-P) and 2-methyl-4-amino-5-hydroxymethyl pyrimidine pyrophosphate (HMP-PP) to form thiamine monophosphate (TMP).</text>
</comment>
<comment type="pathway">
    <text evidence="1 9 11">Cofactor biosynthesis; thiamine diphosphate biosynthesis; thiamine phosphate from 4-amino-2-methyl-5-diphosphomethylpyrimidine and 4-methyl-5-(2-phosphoethyl)-thiazole: step 1/1.</text>
</comment>
<evidence type="ECO:0000256" key="5">
    <source>
        <dbReference type="ARBA" id="ARBA00022977"/>
    </source>
</evidence>
<evidence type="ECO:0000256" key="6">
    <source>
        <dbReference type="ARBA" id="ARBA00047334"/>
    </source>
</evidence>